<evidence type="ECO:0008006" key="5">
    <source>
        <dbReference type="Google" id="ProtNLM"/>
    </source>
</evidence>
<keyword evidence="2" id="KW-0812">Transmembrane</keyword>
<comment type="caution">
    <text evidence="3">The sequence shown here is derived from an EMBL/GenBank/DDBJ whole genome shotgun (WGS) entry which is preliminary data.</text>
</comment>
<feature type="transmembrane region" description="Helical" evidence="2">
    <location>
        <begin position="76"/>
        <end position="100"/>
    </location>
</feature>
<name>A0AAV0DLX2_9ASTE</name>
<reference evidence="3" key="1">
    <citation type="submission" date="2022-07" db="EMBL/GenBank/DDBJ databases">
        <authorList>
            <person name="Macas J."/>
            <person name="Novak P."/>
            <person name="Neumann P."/>
        </authorList>
    </citation>
    <scope>NUCLEOTIDE SEQUENCE</scope>
</reference>
<gene>
    <name evidence="3" type="ORF">CEPIT_LOCUS15398</name>
</gene>
<organism evidence="3 4">
    <name type="scientific">Cuscuta epithymum</name>
    <dbReference type="NCBI Taxonomy" id="186058"/>
    <lineage>
        <taxon>Eukaryota</taxon>
        <taxon>Viridiplantae</taxon>
        <taxon>Streptophyta</taxon>
        <taxon>Embryophyta</taxon>
        <taxon>Tracheophyta</taxon>
        <taxon>Spermatophyta</taxon>
        <taxon>Magnoliopsida</taxon>
        <taxon>eudicotyledons</taxon>
        <taxon>Gunneridae</taxon>
        <taxon>Pentapetalae</taxon>
        <taxon>asterids</taxon>
        <taxon>lamiids</taxon>
        <taxon>Solanales</taxon>
        <taxon>Convolvulaceae</taxon>
        <taxon>Cuscuteae</taxon>
        <taxon>Cuscuta</taxon>
        <taxon>Cuscuta subgen. Cuscuta</taxon>
    </lineage>
</organism>
<accession>A0AAV0DLX2</accession>
<evidence type="ECO:0000313" key="3">
    <source>
        <dbReference type="EMBL" id="CAH9100811.1"/>
    </source>
</evidence>
<feature type="region of interest" description="Disordered" evidence="1">
    <location>
        <begin position="14"/>
        <end position="48"/>
    </location>
</feature>
<dbReference type="AlphaFoldDB" id="A0AAV0DLX2"/>
<dbReference type="Proteomes" id="UP001152523">
    <property type="component" value="Unassembled WGS sequence"/>
</dbReference>
<keyword evidence="2" id="KW-1133">Transmembrane helix</keyword>
<sequence>MKKQRLWMTLVESQNVEGRGKRPVARKTRGEDGLGRPKKRGGFGSRRLEPPSSLKMLSDGNGCWCSFMCFRMQVNFHAFTIFIFMLCDQTLFFSFTIVWICQTLILGEGDEGFALTTFGSCRPNTESANHIALSRVIGSPTVSRVGGWKCFLYHLCPLLNVLLSI</sequence>
<evidence type="ECO:0000256" key="2">
    <source>
        <dbReference type="SAM" id="Phobius"/>
    </source>
</evidence>
<keyword evidence="2" id="KW-0472">Membrane</keyword>
<dbReference type="EMBL" id="CAMAPF010000109">
    <property type="protein sequence ID" value="CAH9100811.1"/>
    <property type="molecule type" value="Genomic_DNA"/>
</dbReference>
<evidence type="ECO:0000313" key="4">
    <source>
        <dbReference type="Proteomes" id="UP001152523"/>
    </source>
</evidence>
<keyword evidence="4" id="KW-1185">Reference proteome</keyword>
<evidence type="ECO:0000256" key="1">
    <source>
        <dbReference type="SAM" id="MobiDB-lite"/>
    </source>
</evidence>
<proteinExistence type="predicted"/>
<protein>
    <recommendedName>
        <fullName evidence="5">Transmembrane protein</fullName>
    </recommendedName>
</protein>